<dbReference type="STRING" id="1285242.A6A04_16195"/>
<keyword evidence="2" id="KW-1185">Reference proteome</keyword>
<gene>
    <name evidence="1" type="ORF">A6A04_16195</name>
</gene>
<dbReference type="AlphaFoldDB" id="A0A178MR16"/>
<evidence type="ECO:0000313" key="1">
    <source>
        <dbReference type="EMBL" id="OAN51316.1"/>
    </source>
</evidence>
<name>A0A178MR16_9PROT</name>
<dbReference type="Proteomes" id="UP000078428">
    <property type="component" value="Unassembled WGS sequence"/>
</dbReference>
<sequence>MGDANLATKRHSRVKERTFGSRVMTSAADPAQTELRQMASVAIKLAMDQGVTGPFAIVKAIHRLRQQRPELTDDQAFILACGAWAGSTEP</sequence>
<dbReference type="EMBL" id="LWQT01000046">
    <property type="protein sequence ID" value="OAN51316.1"/>
    <property type="molecule type" value="Genomic_DNA"/>
</dbReference>
<evidence type="ECO:0000313" key="2">
    <source>
        <dbReference type="Proteomes" id="UP000078428"/>
    </source>
</evidence>
<comment type="caution">
    <text evidence="1">The sequence shown here is derived from an EMBL/GenBank/DDBJ whole genome shotgun (WGS) entry which is preliminary data.</text>
</comment>
<reference evidence="1 2" key="1">
    <citation type="submission" date="2016-04" db="EMBL/GenBank/DDBJ databases">
        <title>Draft genome sequence of freshwater magnetotactic bacteria Magnetospirillum marisnigri SP-1 and Magnetospirillum moscoviense BB-1.</title>
        <authorList>
            <person name="Koziaeva V."/>
            <person name="Dziuba M.V."/>
            <person name="Ivanov T.M."/>
            <person name="Kuznetsov B."/>
            <person name="Grouzdev D.S."/>
        </authorList>
    </citation>
    <scope>NUCLEOTIDE SEQUENCE [LARGE SCALE GENOMIC DNA]</scope>
    <source>
        <strain evidence="1 2">SP-1</strain>
    </source>
</reference>
<accession>A0A178MR16</accession>
<organism evidence="1 2">
    <name type="scientific">Paramagnetospirillum marisnigri</name>
    <dbReference type="NCBI Taxonomy" id="1285242"/>
    <lineage>
        <taxon>Bacteria</taxon>
        <taxon>Pseudomonadati</taxon>
        <taxon>Pseudomonadota</taxon>
        <taxon>Alphaproteobacteria</taxon>
        <taxon>Rhodospirillales</taxon>
        <taxon>Magnetospirillaceae</taxon>
        <taxon>Paramagnetospirillum</taxon>
    </lineage>
</organism>
<protein>
    <submittedName>
        <fullName evidence="1">Uncharacterized protein</fullName>
    </submittedName>
</protein>
<proteinExistence type="predicted"/>